<evidence type="ECO:0000313" key="4">
    <source>
        <dbReference type="Proteomes" id="UP000054686"/>
    </source>
</evidence>
<feature type="domain" description="CBU-0592-like" evidence="2">
    <location>
        <begin position="10"/>
        <end position="79"/>
    </location>
</feature>
<protein>
    <recommendedName>
        <fullName evidence="2">CBU-0592-like domain-containing protein</fullName>
    </recommendedName>
</protein>
<accession>A0A0V8RQ73</accession>
<proteinExistence type="predicted"/>
<name>A0A0V8RQ73_9ACTO</name>
<keyword evidence="1" id="KW-1133">Transmembrane helix</keyword>
<feature type="transmembrane region" description="Helical" evidence="1">
    <location>
        <begin position="6"/>
        <end position="26"/>
    </location>
</feature>
<comment type="caution">
    <text evidence="3">The sequence shown here is derived from an EMBL/GenBank/DDBJ whole genome shotgun (WGS) entry which is preliminary data.</text>
</comment>
<feature type="transmembrane region" description="Helical" evidence="1">
    <location>
        <begin position="63"/>
        <end position="79"/>
    </location>
</feature>
<sequence>MTISSLVIPVLGWLGAGASIAAYYLVSSKRFAPDSLRYHSLNVSSCILLALACASTGAWPSFLTNAIFIGVGCTMIWRVRDRLARRIMQVVRFFDVRRFLPRRARLARAR</sequence>
<dbReference type="RefSeq" id="WP_034464201.1">
    <property type="nucleotide sequence ID" value="NZ_CP040006.1"/>
</dbReference>
<evidence type="ECO:0000259" key="2">
    <source>
        <dbReference type="Pfam" id="PF26604"/>
    </source>
</evidence>
<organism evidence="3 4">
    <name type="scientific">Schaalia odontolytica</name>
    <dbReference type="NCBI Taxonomy" id="1660"/>
    <lineage>
        <taxon>Bacteria</taxon>
        <taxon>Bacillati</taxon>
        <taxon>Actinomycetota</taxon>
        <taxon>Actinomycetes</taxon>
        <taxon>Actinomycetales</taxon>
        <taxon>Actinomycetaceae</taxon>
        <taxon>Schaalia</taxon>
    </lineage>
</organism>
<dbReference type="AlphaFoldDB" id="A0A0V8RQ73"/>
<dbReference type="EMBL" id="LLVT01000004">
    <property type="protein sequence ID" value="KSW10288.1"/>
    <property type="molecule type" value="Genomic_DNA"/>
</dbReference>
<dbReference type="InterPro" id="IPR058058">
    <property type="entry name" value="CBU_0592-like"/>
</dbReference>
<dbReference type="Proteomes" id="UP000054686">
    <property type="component" value="Unassembled WGS sequence"/>
</dbReference>
<dbReference type="Pfam" id="PF26604">
    <property type="entry name" value="CBU_0592"/>
    <property type="match status" value="1"/>
</dbReference>
<evidence type="ECO:0000256" key="1">
    <source>
        <dbReference type="SAM" id="Phobius"/>
    </source>
</evidence>
<keyword evidence="1" id="KW-0812">Transmembrane</keyword>
<reference evidence="3 4" key="1">
    <citation type="submission" date="2015-10" db="EMBL/GenBank/DDBJ databases">
        <title>Draft Genome of Actinomyces odontolyticus subsp. actinosynbacter strain XH001.</title>
        <authorList>
            <person name="Mclean J.S."/>
            <person name="He X."/>
        </authorList>
    </citation>
    <scope>NUCLEOTIDE SEQUENCE [LARGE SCALE GENOMIC DNA]</scope>
    <source>
        <strain evidence="3 4">XH001</strain>
    </source>
</reference>
<dbReference type="NCBIfam" id="NF047864">
    <property type="entry name" value="CBU_0592_membra"/>
    <property type="match status" value="1"/>
</dbReference>
<gene>
    <name evidence="3" type="ORF">APY09_09805</name>
</gene>
<dbReference type="OrthoDB" id="3256397at2"/>
<keyword evidence="1" id="KW-0472">Membrane</keyword>
<evidence type="ECO:0000313" key="3">
    <source>
        <dbReference type="EMBL" id="KSW10288.1"/>
    </source>
</evidence>